<keyword evidence="2" id="KW-1185">Reference proteome</keyword>
<reference evidence="2" key="1">
    <citation type="journal article" date="2019" name="Int. J. Syst. Evol. Microbiol.">
        <title>The Global Catalogue of Microorganisms (GCM) 10K type strain sequencing project: providing services to taxonomists for standard genome sequencing and annotation.</title>
        <authorList>
            <consortium name="The Broad Institute Genomics Platform"/>
            <consortium name="The Broad Institute Genome Sequencing Center for Infectious Disease"/>
            <person name="Wu L."/>
            <person name="Ma J."/>
        </authorList>
    </citation>
    <scope>NUCLEOTIDE SEQUENCE [LARGE SCALE GENOMIC DNA]</scope>
    <source>
        <strain evidence="2">CECT 7184</strain>
    </source>
</reference>
<organism evidence="1 2">
    <name type="scientific">Paenimyroides ceti</name>
    <dbReference type="NCBI Taxonomy" id="395087"/>
    <lineage>
        <taxon>Bacteria</taxon>
        <taxon>Pseudomonadati</taxon>
        <taxon>Bacteroidota</taxon>
        <taxon>Flavobacteriia</taxon>
        <taxon>Flavobacteriales</taxon>
        <taxon>Flavobacteriaceae</taxon>
        <taxon>Paenimyroides</taxon>
    </lineage>
</organism>
<evidence type="ECO:0000313" key="2">
    <source>
        <dbReference type="Proteomes" id="UP001242368"/>
    </source>
</evidence>
<dbReference type="PROSITE" id="PS51257">
    <property type="entry name" value="PROKAR_LIPOPROTEIN"/>
    <property type="match status" value="1"/>
</dbReference>
<sequence length="126" mass="14749">MKKIYYIIVLMLLIVSCKSKQKYQYQWTAAYKANVFCSCLKNLDVQLKNDSSPSLNFQILGNFNLINETDSLGKVYATIIKERNIWYKGGDLEGYNNIINGCLEFYQSKDLKILSKKRYKEVNKKH</sequence>
<comment type="caution">
    <text evidence="1">The sequence shown here is derived from an EMBL/GenBank/DDBJ whole genome shotgun (WGS) entry which is preliminary data.</text>
</comment>
<evidence type="ECO:0000313" key="1">
    <source>
        <dbReference type="EMBL" id="MDN3706984.1"/>
    </source>
</evidence>
<dbReference type="Proteomes" id="UP001242368">
    <property type="component" value="Unassembled WGS sequence"/>
</dbReference>
<accession>A0ABT8CR42</accession>
<proteinExistence type="predicted"/>
<protein>
    <recommendedName>
        <fullName evidence="3">Lipoprotein</fullName>
    </recommendedName>
</protein>
<dbReference type="RefSeq" id="WP_290363030.1">
    <property type="nucleotide sequence ID" value="NZ_JAUFQU010000001.1"/>
</dbReference>
<name>A0ABT8CR42_9FLAO</name>
<dbReference type="EMBL" id="JAUFQU010000001">
    <property type="protein sequence ID" value="MDN3706984.1"/>
    <property type="molecule type" value="Genomic_DNA"/>
</dbReference>
<evidence type="ECO:0008006" key="3">
    <source>
        <dbReference type="Google" id="ProtNLM"/>
    </source>
</evidence>
<gene>
    <name evidence="1" type="ORF">QW060_07530</name>
</gene>